<dbReference type="InterPro" id="IPR051781">
    <property type="entry name" value="Metallo-dep_Hydrolase"/>
</dbReference>
<sequence length="431" mass="46692">MIRYLLKANLILGYCILIFLSPSFSQTSSEYLLKPKQIFDGYDLHTGWVVLVEANRIKAIGPENSIKISRQTKTVDMPEHTLLPGLIEGHAHILLHPYNETSWNDQVLKESRTERVARATVHAKKTLMAGFTTIRDLGSEGADYADVGIKTSIEKGIIPGPRMIVAGRAIVATGSYGPKGFHPDFQPPLGAEPADGQDLVRVVRDQIGKGADVIKVYADYRWGANGEAAPTFSIEELKLIVETAKSSGRPVVAHAGTAEGMRRAILAGVETIEHGDGGTKEVFELMKAHQVALCATLAAGDAILQYRGWKKGTDPDPERIINKKRSFKMALDAGVTICAGGDVGVFSHGDNVRELEMMVSYGMKTGDVLKSATSGNAKLFHIDHKVGSIKEGLLADLIAVKGDPTKDISSLRNVAFVMKDGIIHKQLVMSN</sequence>
<evidence type="ECO:0000313" key="2">
    <source>
        <dbReference type="EMBL" id="MDN5200567.1"/>
    </source>
</evidence>
<reference evidence="2" key="1">
    <citation type="submission" date="2023-06" db="EMBL/GenBank/DDBJ databases">
        <title>Genomic of Parafulvivirga corallium.</title>
        <authorList>
            <person name="Wang G."/>
        </authorList>
    </citation>
    <scope>NUCLEOTIDE SEQUENCE</scope>
    <source>
        <strain evidence="2">BMA10</strain>
    </source>
</reference>
<dbReference type="SUPFAM" id="SSF51556">
    <property type="entry name" value="Metallo-dependent hydrolases"/>
    <property type="match status" value="1"/>
</dbReference>
<protein>
    <submittedName>
        <fullName evidence="2">Amidohydrolase family protein</fullName>
    </submittedName>
</protein>
<dbReference type="Proteomes" id="UP001172082">
    <property type="component" value="Unassembled WGS sequence"/>
</dbReference>
<feature type="domain" description="Amidohydrolase-related" evidence="1">
    <location>
        <begin position="81"/>
        <end position="421"/>
    </location>
</feature>
<dbReference type="InterPro" id="IPR006680">
    <property type="entry name" value="Amidohydro-rel"/>
</dbReference>
<evidence type="ECO:0000313" key="3">
    <source>
        <dbReference type="Proteomes" id="UP001172082"/>
    </source>
</evidence>
<dbReference type="Gene3D" id="3.20.20.140">
    <property type="entry name" value="Metal-dependent hydrolases"/>
    <property type="match status" value="1"/>
</dbReference>
<dbReference type="InterPro" id="IPR032466">
    <property type="entry name" value="Metal_Hydrolase"/>
</dbReference>
<proteinExistence type="predicted"/>
<accession>A0ABT8KKI8</accession>
<dbReference type="RefSeq" id="WP_346750590.1">
    <property type="nucleotide sequence ID" value="NZ_JAUJEA010000001.1"/>
</dbReference>
<keyword evidence="3" id="KW-1185">Reference proteome</keyword>
<dbReference type="CDD" id="cd01299">
    <property type="entry name" value="Met_dep_hydrolase_A"/>
    <property type="match status" value="1"/>
</dbReference>
<name>A0ABT8KKI8_9BACT</name>
<dbReference type="SUPFAM" id="SSF51338">
    <property type="entry name" value="Composite domain of metallo-dependent hydrolases"/>
    <property type="match status" value="1"/>
</dbReference>
<dbReference type="InterPro" id="IPR011059">
    <property type="entry name" value="Metal-dep_hydrolase_composite"/>
</dbReference>
<dbReference type="Gene3D" id="2.30.40.10">
    <property type="entry name" value="Urease, subunit C, domain 1"/>
    <property type="match status" value="1"/>
</dbReference>
<evidence type="ECO:0000259" key="1">
    <source>
        <dbReference type="Pfam" id="PF01979"/>
    </source>
</evidence>
<dbReference type="EMBL" id="JAUJEA010000001">
    <property type="protein sequence ID" value="MDN5200567.1"/>
    <property type="molecule type" value="Genomic_DNA"/>
</dbReference>
<gene>
    <name evidence="2" type="ORF">QQ008_04320</name>
</gene>
<dbReference type="PANTHER" id="PTHR43135">
    <property type="entry name" value="ALPHA-D-RIBOSE 1-METHYLPHOSPHONATE 5-TRIPHOSPHATE DIPHOSPHATASE"/>
    <property type="match status" value="1"/>
</dbReference>
<dbReference type="PANTHER" id="PTHR43135:SF3">
    <property type="entry name" value="ALPHA-D-RIBOSE 1-METHYLPHOSPHONATE 5-TRIPHOSPHATE DIPHOSPHATASE"/>
    <property type="match status" value="1"/>
</dbReference>
<comment type="caution">
    <text evidence="2">The sequence shown here is derived from an EMBL/GenBank/DDBJ whole genome shotgun (WGS) entry which is preliminary data.</text>
</comment>
<dbReference type="InterPro" id="IPR057744">
    <property type="entry name" value="OTAase-like"/>
</dbReference>
<organism evidence="2 3">
    <name type="scientific">Splendidivirga corallicola</name>
    <dbReference type="NCBI Taxonomy" id="3051826"/>
    <lineage>
        <taxon>Bacteria</taxon>
        <taxon>Pseudomonadati</taxon>
        <taxon>Bacteroidota</taxon>
        <taxon>Cytophagia</taxon>
        <taxon>Cytophagales</taxon>
        <taxon>Splendidivirgaceae</taxon>
        <taxon>Splendidivirga</taxon>
    </lineage>
</organism>
<dbReference type="Pfam" id="PF01979">
    <property type="entry name" value="Amidohydro_1"/>
    <property type="match status" value="1"/>
</dbReference>